<dbReference type="AlphaFoldDB" id="M9LT57"/>
<comment type="similarity">
    <text evidence="1">Belongs to the thioredoxin family.</text>
</comment>
<sequence>MTLTSSTSIPPASLTGETPQYLIFFSSGNPPWCPDCVDAQPAINHVFGTSADAHLVLVDRPDWKSPDNIFRTQYGIKCIPTITKMINSIGGWQGKEVARIEDAECKTIDSVAKFIQ</sequence>
<evidence type="ECO:0000313" key="3">
    <source>
        <dbReference type="EMBL" id="GAC71679.1"/>
    </source>
</evidence>
<accession>M9LT57</accession>
<evidence type="ECO:0000313" key="4">
    <source>
        <dbReference type="Proteomes" id="UP000011976"/>
    </source>
</evidence>
<dbReference type="InterPro" id="IPR045108">
    <property type="entry name" value="TXNDC17-like"/>
</dbReference>
<name>M9LT57_PSEA3</name>
<dbReference type="EMBL" id="DF196771">
    <property type="protein sequence ID" value="GAC71679.1"/>
    <property type="molecule type" value="Genomic_DNA"/>
</dbReference>
<dbReference type="InterPro" id="IPR036249">
    <property type="entry name" value="Thioredoxin-like_sf"/>
</dbReference>
<dbReference type="InterPro" id="IPR010357">
    <property type="entry name" value="TXNDC17_dom"/>
</dbReference>
<dbReference type="SUPFAM" id="SSF52833">
    <property type="entry name" value="Thioredoxin-like"/>
    <property type="match status" value="1"/>
</dbReference>
<dbReference type="GO" id="GO:0047134">
    <property type="term" value="F:protein-disulfide reductase [NAD(P)H] activity"/>
    <property type="evidence" value="ECO:0007669"/>
    <property type="project" value="InterPro"/>
</dbReference>
<dbReference type="OrthoDB" id="78947at2759"/>
<evidence type="ECO:0000259" key="2">
    <source>
        <dbReference type="Pfam" id="PF06110"/>
    </source>
</evidence>
<dbReference type="GO" id="GO:0005829">
    <property type="term" value="C:cytosol"/>
    <property type="evidence" value="ECO:0007669"/>
    <property type="project" value="TreeGrafter"/>
</dbReference>
<dbReference type="Pfam" id="PF06110">
    <property type="entry name" value="TXD17-like_Trx"/>
    <property type="match status" value="1"/>
</dbReference>
<evidence type="ECO:0000256" key="1">
    <source>
        <dbReference type="ARBA" id="ARBA00008987"/>
    </source>
</evidence>
<dbReference type="PANTHER" id="PTHR12452">
    <property type="entry name" value="42-9-9 PROTEIN-RELATED"/>
    <property type="match status" value="1"/>
</dbReference>
<dbReference type="Proteomes" id="UP000011976">
    <property type="component" value="Unassembled WGS sequence"/>
</dbReference>
<dbReference type="PANTHER" id="PTHR12452:SF0">
    <property type="entry name" value="THIOREDOXIN DOMAIN-CONTAINING PROTEIN 17"/>
    <property type="match status" value="1"/>
</dbReference>
<proteinExistence type="inferred from homology"/>
<reference evidence="4" key="1">
    <citation type="journal article" date="2013" name="Genome Announc.">
        <title>Genome sequence of the basidiomycetous yeast Pseudozyma antarctica T-34, a producer of the glycolipid biosurfactants mannosylerythritol lipids.</title>
        <authorList>
            <person name="Morita T."/>
            <person name="Koike H."/>
            <person name="Koyama Y."/>
            <person name="Hagiwara H."/>
            <person name="Ito E."/>
            <person name="Fukuoka T."/>
            <person name="Imura T."/>
            <person name="Machida M."/>
            <person name="Kitamoto D."/>
        </authorList>
    </citation>
    <scope>NUCLEOTIDE SEQUENCE [LARGE SCALE GENOMIC DNA]</scope>
    <source>
        <strain evidence="4">T-34</strain>
    </source>
</reference>
<dbReference type="Gene3D" id="3.40.30.10">
    <property type="entry name" value="Glutaredoxin"/>
    <property type="match status" value="1"/>
</dbReference>
<protein>
    <submittedName>
        <fullName evidence="3">Uncharacterized conserved protein</fullName>
    </submittedName>
</protein>
<dbReference type="STRING" id="1151754.M9LT57"/>
<organism evidence="3 4">
    <name type="scientific">Pseudozyma antarctica (strain T-34)</name>
    <name type="common">Yeast</name>
    <name type="synonym">Candida antarctica</name>
    <dbReference type="NCBI Taxonomy" id="1151754"/>
    <lineage>
        <taxon>Eukaryota</taxon>
        <taxon>Fungi</taxon>
        <taxon>Dikarya</taxon>
        <taxon>Basidiomycota</taxon>
        <taxon>Ustilaginomycotina</taxon>
        <taxon>Ustilaginomycetes</taxon>
        <taxon>Ustilaginales</taxon>
        <taxon>Ustilaginaceae</taxon>
        <taxon>Moesziomyces</taxon>
    </lineage>
</organism>
<feature type="domain" description="Thioredoxin" evidence="2">
    <location>
        <begin position="31"/>
        <end position="87"/>
    </location>
</feature>
<gene>
    <name evidence="3" type="ORF">PANT_5c00019</name>
</gene>